<proteinExistence type="predicted"/>
<gene>
    <name evidence="1" type="ORF">ECU09_0210</name>
</gene>
<sequence>MESLKRAKRVEPRNKAFEMYVKLKEIPQGSCVDDDVLVYLSRNMELRREVPATLLGIIEVLRINAPRCFLSKEERIRFFGLLIETLPKEKINLETFITYRIPSLLTEKILIAKLISLVGVVKGAAKQYLREIIIVMIEEGAGGMVREIVMDVLLRIPKDPTLNHIIEATKEISMPIAAVIMESLEDKVYADIYSNFTLREHLCIRNVRGQGKMRYLIAAMSETNFEKLCGFYIGDKDKKVIKILAEHCRPSHDEIFHRILNDCDEGVRTKLLEGITFEDVVEHELEVYERILDTSHEVRAIVFNIFRSGMLLHRDSVIEVREDSKENKRDGSESSNRETKCLLRFIGAILKGVFTKQRKEYIDLLNELNLPWEFYFRIRSFKGVTAFLSLSSETIKKESEDLPKCRDRRRFYLEHFFCGELSKEEIAGLIEVDVPSALAYLRGKSPDEYADLLMSRALSSNNIEEVLMVIDTIRPYLAEKMHPSCPKSSAELLVYAHSRHASCFIGQVLDFDVSFPMLYFLSHMKIPVDTLLPLLSGYRGSGSEYVEIQLAYNDKKLLQEYVNYFMEIDLDESSKRKLVGSRTFVGSMIYFVNTGQVNIRNINFFISSIHVICMSSSNETKIRQIYETYSMKVDQSTFNRFYTVCSRLKAMSLNKGPHEISDGKVVVRRNDKTLFFICETVLGVREGEVVGERFHLQGFHPIPENVLDMISLGRMM</sequence>
<dbReference type="VEuPathDB" id="MicrosporidiaDB:AEWQ_090220"/>
<organism evidence="1">
    <name type="scientific">Encephalitozoon cuniculi</name>
    <name type="common">Microsporidian parasite</name>
    <dbReference type="NCBI Taxonomy" id="6035"/>
    <lineage>
        <taxon>Eukaryota</taxon>
        <taxon>Fungi</taxon>
        <taxon>Fungi incertae sedis</taxon>
        <taxon>Microsporidia</taxon>
        <taxon>Unikaryonidae</taxon>
        <taxon>Encephalitozoon</taxon>
    </lineage>
</organism>
<reference evidence="1" key="1">
    <citation type="journal article" date="2013" name="Eukaryot. Cell">
        <title>Extremely Reduced Levels of Heterozygosity in the Vertebrate Pathogen Encephalitozoon cuniculi.</title>
        <authorList>
            <person name="Selman M."/>
            <person name="Sak B."/>
            <person name="Kvac M."/>
            <person name="Farinelli L."/>
            <person name="Weiss L.M."/>
            <person name="Corradi N."/>
        </authorList>
    </citation>
    <scope>NUCLEOTIDE SEQUENCE</scope>
</reference>
<dbReference type="VEuPathDB" id="MicrosporidiaDB:AEWD_090210"/>
<name>M1KLL2_ENCCN</name>
<dbReference type="VEuPathDB" id="MicrosporidiaDB:ECU09_0210"/>
<protein>
    <submittedName>
        <fullName evidence="1">Uncharacterized protein</fullName>
    </submittedName>
</protein>
<dbReference type="EMBL" id="KC513614">
    <property type="protein sequence ID" value="AGE96206.1"/>
    <property type="molecule type" value="Genomic_DNA"/>
</dbReference>
<evidence type="ECO:0000313" key="1">
    <source>
        <dbReference type="EMBL" id="AGE96206.1"/>
    </source>
</evidence>
<dbReference type="AlphaFoldDB" id="M1KLL2"/>
<dbReference type="VEuPathDB" id="MicrosporidiaDB:M970_090210"/>
<accession>M1KLL2</accession>
<dbReference type="VEuPathDB" id="MicrosporidiaDB:AEWR_090210"/>